<dbReference type="SUPFAM" id="SSF55729">
    <property type="entry name" value="Acyl-CoA N-acyltransferases (Nat)"/>
    <property type="match status" value="1"/>
</dbReference>
<keyword evidence="5" id="KW-1185">Reference proteome</keyword>
<dbReference type="Gene3D" id="3.40.630.30">
    <property type="match status" value="1"/>
</dbReference>
<dbReference type="EMBL" id="JAJIRN010000012">
    <property type="protein sequence ID" value="MCV2371087.1"/>
    <property type="molecule type" value="Genomic_DNA"/>
</dbReference>
<organism evidence="4 5">
    <name type="scientific">Roseateles oligotrophus</name>
    <dbReference type="NCBI Taxonomy" id="1769250"/>
    <lineage>
        <taxon>Bacteria</taxon>
        <taxon>Pseudomonadati</taxon>
        <taxon>Pseudomonadota</taxon>
        <taxon>Betaproteobacteria</taxon>
        <taxon>Burkholderiales</taxon>
        <taxon>Sphaerotilaceae</taxon>
        <taxon>Roseateles</taxon>
    </lineage>
</organism>
<dbReference type="Proteomes" id="UP001209701">
    <property type="component" value="Unassembled WGS sequence"/>
</dbReference>
<dbReference type="RefSeq" id="WP_263573667.1">
    <property type="nucleotide sequence ID" value="NZ_JAJIRN010000012.1"/>
</dbReference>
<protein>
    <submittedName>
        <fullName evidence="4">GNAT family N-acetyltransferase</fullName>
    </submittedName>
</protein>
<feature type="domain" description="N-acetyltransferase" evidence="3">
    <location>
        <begin position="2"/>
        <end position="153"/>
    </location>
</feature>
<evidence type="ECO:0000256" key="1">
    <source>
        <dbReference type="ARBA" id="ARBA00022679"/>
    </source>
</evidence>
<sequence length="156" mass="17327">MPSIIEVDPQGADALALLREAAIDAKALYPELFVAGGPPASNPPVGARSVYVVAYLDACPVACGAFRPLDEFTAEIRRIYVHRDHRRKGLARAVLAHLERAAIRLDYRRLALETGYKQTPAMGLYEAWGFRRIAPFGEYLGDPTSVCYERHLDLEE</sequence>
<dbReference type="Pfam" id="PF00583">
    <property type="entry name" value="Acetyltransf_1"/>
    <property type="match status" value="1"/>
</dbReference>
<evidence type="ECO:0000313" key="4">
    <source>
        <dbReference type="EMBL" id="MCV2371087.1"/>
    </source>
</evidence>
<gene>
    <name evidence="4" type="ORF">LNV07_23610</name>
</gene>
<reference evidence="4 5" key="1">
    <citation type="submission" date="2021-11" db="EMBL/GenBank/DDBJ databases">
        <authorList>
            <person name="Liang Q."/>
            <person name="Mou H."/>
            <person name="Liu Z."/>
        </authorList>
    </citation>
    <scope>NUCLEOTIDE SEQUENCE [LARGE SCALE GENOMIC DNA]</scope>
    <source>
        <strain evidence="4 5">CHU3</strain>
    </source>
</reference>
<evidence type="ECO:0000256" key="2">
    <source>
        <dbReference type="ARBA" id="ARBA00023315"/>
    </source>
</evidence>
<accession>A0ABT2YLZ1</accession>
<keyword evidence="1" id="KW-0808">Transferase</keyword>
<dbReference type="PANTHER" id="PTHR43877:SF2">
    <property type="entry name" value="AMINOALKYLPHOSPHONATE N-ACETYLTRANSFERASE-RELATED"/>
    <property type="match status" value="1"/>
</dbReference>
<dbReference type="CDD" id="cd04301">
    <property type="entry name" value="NAT_SF"/>
    <property type="match status" value="1"/>
</dbReference>
<dbReference type="PANTHER" id="PTHR43877">
    <property type="entry name" value="AMINOALKYLPHOSPHONATE N-ACETYLTRANSFERASE-RELATED-RELATED"/>
    <property type="match status" value="1"/>
</dbReference>
<proteinExistence type="predicted"/>
<evidence type="ECO:0000313" key="5">
    <source>
        <dbReference type="Proteomes" id="UP001209701"/>
    </source>
</evidence>
<dbReference type="InterPro" id="IPR050832">
    <property type="entry name" value="Bact_Acetyltransf"/>
</dbReference>
<comment type="caution">
    <text evidence="4">The sequence shown here is derived from an EMBL/GenBank/DDBJ whole genome shotgun (WGS) entry which is preliminary data.</text>
</comment>
<evidence type="ECO:0000259" key="3">
    <source>
        <dbReference type="PROSITE" id="PS51186"/>
    </source>
</evidence>
<name>A0ABT2YLZ1_9BURK</name>
<keyword evidence="2" id="KW-0012">Acyltransferase</keyword>
<dbReference type="InterPro" id="IPR000182">
    <property type="entry name" value="GNAT_dom"/>
</dbReference>
<dbReference type="InterPro" id="IPR016181">
    <property type="entry name" value="Acyl_CoA_acyltransferase"/>
</dbReference>
<dbReference type="PROSITE" id="PS51186">
    <property type="entry name" value="GNAT"/>
    <property type="match status" value="1"/>
</dbReference>